<name>A0A1Y6CRJ9_9PROT</name>
<organism evidence="1 2">
    <name type="scientific">Tistlia consotensis USBA 355</name>
    <dbReference type="NCBI Taxonomy" id="560819"/>
    <lineage>
        <taxon>Bacteria</taxon>
        <taxon>Pseudomonadati</taxon>
        <taxon>Pseudomonadota</taxon>
        <taxon>Alphaproteobacteria</taxon>
        <taxon>Rhodospirillales</taxon>
        <taxon>Rhodovibrionaceae</taxon>
        <taxon>Tistlia</taxon>
    </lineage>
</organism>
<protein>
    <submittedName>
        <fullName evidence="1">Uncharacterized protein</fullName>
    </submittedName>
</protein>
<dbReference type="Proteomes" id="UP000192917">
    <property type="component" value="Unassembled WGS sequence"/>
</dbReference>
<dbReference type="EMBL" id="FWZX01000086">
    <property type="protein sequence ID" value="SMF86365.1"/>
    <property type="molecule type" value="Genomic_DNA"/>
</dbReference>
<proteinExistence type="predicted"/>
<feature type="non-terminal residue" evidence="1">
    <location>
        <position position="1"/>
    </location>
</feature>
<evidence type="ECO:0000313" key="2">
    <source>
        <dbReference type="Proteomes" id="UP000192917"/>
    </source>
</evidence>
<keyword evidence="2" id="KW-1185">Reference proteome</keyword>
<accession>A0A1Y6CRJ9</accession>
<reference evidence="1 2" key="1">
    <citation type="submission" date="2017-04" db="EMBL/GenBank/DDBJ databases">
        <authorList>
            <person name="Afonso C.L."/>
            <person name="Miller P.J."/>
            <person name="Scott M.A."/>
            <person name="Spackman E."/>
            <person name="Goraichik I."/>
            <person name="Dimitrov K.M."/>
            <person name="Suarez D.L."/>
            <person name="Swayne D.E."/>
        </authorList>
    </citation>
    <scope>NUCLEOTIDE SEQUENCE [LARGE SCALE GENOMIC DNA]</scope>
    <source>
        <strain evidence="1 2">USBA 355</strain>
    </source>
</reference>
<gene>
    <name evidence="1" type="ORF">SAMN05428998_1862</name>
</gene>
<dbReference type="AlphaFoldDB" id="A0A1Y6CRJ9"/>
<evidence type="ECO:0000313" key="1">
    <source>
        <dbReference type="EMBL" id="SMF86365.1"/>
    </source>
</evidence>
<sequence length="25" mass="2703">ARELSDNAEALKRLVDGFLTDVKAA</sequence>